<feature type="non-terminal residue" evidence="1">
    <location>
        <position position="1"/>
    </location>
</feature>
<accession>A0A7W3XZU1</accession>
<dbReference type="Proteomes" id="UP000530234">
    <property type="component" value="Unassembled WGS sequence"/>
</dbReference>
<organism evidence="1 2">
    <name type="scientific">Streptomyces calidiresistens</name>
    <dbReference type="NCBI Taxonomy" id="1485586"/>
    <lineage>
        <taxon>Bacteria</taxon>
        <taxon>Bacillati</taxon>
        <taxon>Actinomycetota</taxon>
        <taxon>Actinomycetes</taxon>
        <taxon>Kitasatosporales</taxon>
        <taxon>Streptomycetaceae</taxon>
        <taxon>Streptomyces</taxon>
    </lineage>
</organism>
<sequence>AVFDFRVLAAMASGRQADIDRMTNQLTMMVLTFVHPM</sequence>
<protein>
    <submittedName>
        <fullName evidence="1">TetR/AcrR family transcriptional regulator</fullName>
    </submittedName>
</protein>
<dbReference type="AlphaFoldDB" id="A0A7W3XZU1"/>
<name>A0A7W3XZU1_9ACTN</name>
<comment type="caution">
    <text evidence="1">The sequence shown here is derived from an EMBL/GenBank/DDBJ whole genome shotgun (WGS) entry which is preliminary data.</text>
</comment>
<proteinExistence type="predicted"/>
<reference evidence="2" key="1">
    <citation type="submission" date="2019-10" db="EMBL/GenBank/DDBJ databases">
        <title>Streptomyces sp. nov., a novel actinobacterium isolated from alkaline environment.</title>
        <authorList>
            <person name="Golinska P."/>
        </authorList>
    </citation>
    <scope>NUCLEOTIDE SEQUENCE [LARGE SCALE GENOMIC DNA]</scope>
    <source>
        <strain evidence="2">DSM 42108</strain>
    </source>
</reference>
<evidence type="ECO:0000313" key="2">
    <source>
        <dbReference type="Proteomes" id="UP000530234"/>
    </source>
</evidence>
<keyword evidence="2" id="KW-1185">Reference proteome</keyword>
<evidence type="ECO:0000313" key="1">
    <source>
        <dbReference type="EMBL" id="MBB0233196.1"/>
    </source>
</evidence>
<gene>
    <name evidence="1" type="ORF">FOE67_27805</name>
</gene>
<dbReference type="EMBL" id="VKHS01001628">
    <property type="protein sequence ID" value="MBB0233196.1"/>
    <property type="molecule type" value="Genomic_DNA"/>
</dbReference>